<dbReference type="PANTHER" id="PTHR12558:SF36">
    <property type="entry name" value="ANAPHASE-PROMOTING COMPLEX SUBUNIT 7"/>
    <property type="match status" value="1"/>
</dbReference>
<evidence type="ECO:0008006" key="6">
    <source>
        <dbReference type="Google" id="ProtNLM"/>
    </source>
</evidence>
<evidence type="ECO:0000313" key="4">
    <source>
        <dbReference type="EnsemblMetazoa" id="GAUT050289-PA"/>
    </source>
</evidence>
<organism evidence="4 5">
    <name type="scientific">Glossina austeni</name>
    <name type="common">Savannah tsetse fly</name>
    <dbReference type="NCBI Taxonomy" id="7395"/>
    <lineage>
        <taxon>Eukaryota</taxon>
        <taxon>Metazoa</taxon>
        <taxon>Ecdysozoa</taxon>
        <taxon>Arthropoda</taxon>
        <taxon>Hexapoda</taxon>
        <taxon>Insecta</taxon>
        <taxon>Pterygota</taxon>
        <taxon>Neoptera</taxon>
        <taxon>Endopterygota</taxon>
        <taxon>Diptera</taxon>
        <taxon>Brachycera</taxon>
        <taxon>Muscomorpha</taxon>
        <taxon>Hippoboscoidea</taxon>
        <taxon>Glossinidae</taxon>
        <taxon>Glossina</taxon>
    </lineage>
</organism>
<name>A0A1A9VWW8_GLOAU</name>
<dbReference type="GO" id="GO:0051301">
    <property type="term" value="P:cell division"/>
    <property type="evidence" value="ECO:0007669"/>
    <property type="project" value="TreeGrafter"/>
</dbReference>
<dbReference type="Proteomes" id="UP000078200">
    <property type="component" value="Unassembled WGS sequence"/>
</dbReference>
<keyword evidence="5" id="KW-1185">Reference proteome</keyword>
<dbReference type="Pfam" id="PF14559">
    <property type="entry name" value="TPR_19"/>
    <property type="match status" value="1"/>
</dbReference>
<sequence length="589" mass="66983">MEIILLNNVKKLYDNELYASVIPTASLLHTLLQNDRSLATSELEYQVLLYYGNACYYERQYRVAIKHFNAALLMRKSMIRYKNVHLAAIENTCEQFGEIETRYRLATCYRDLGEHSQAVATLQALPAKSRTPKVNMLQAKLVQQGGSSNTTEAILAYKDVLRECPLAMEAIEALLELGVNGIEVNSLVVNASNVPKNIEWLSNWIKAHAQMYSRNHLEASKTFQSINDNTKFHQNEHLVTLIGKSLYYYGNSTQAQLYLEMAAMINPHNWDAIMPLSVVYEYNQKLQGLDKLTAQMTNIHEFTSGHWFVMAQSFYAHGMLEKASSFAYKALTLNPRNVEAQLLRGKICLRTKRHKDGIHFFRAAQCVANYRFEVYKGLFYCYMGMKRCKEAQTMCALAVRYFRNLPRSYVMFARTLIHSSHPHPKKSAKKVIGKALEIDEYYAPAVALMAELCQAEGETQEAIALLKKQVVNYPHYRLFTMLGDILAGEKDLNGALEYYTTALSMEPTYQRALEGVNALGKVSWSNNKNEQDISMTSSTNQDEEWPIECDEPSIEAVELLSSPAVAHDDGESDTFSDPFWQDVDAELTN</sequence>
<dbReference type="STRING" id="7395.A0A1A9VWW8"/>
<dbReference type="VEuPathDB" id="VectorBase:GAUT050289"/>
<keyword evidence="1 2" id="KW-0802">TPR repeat</keyword>
<dbReference type="InterPro" id="IPR011990">
    <property type="entry name" value="TPR-like_helical_dom_sf"/>
</dbReference>
<feature type="repeat" description="TPR" evidence="2">
    <location>
        <begin position="476"/>
        <end position="509"/>
    </location>
</feature>
<reference evidence="4" key="1">
    <citation type="submission" date="2020-05" db="UniProtKB">
        <authorList>
            <consortium name="EnsemblMetazoa"/>
        </authorList>
    </citation>
    <scope>IDENTIFICATION</scope>
    <source>
        <strain evidence="4">TTRI</strain>
    </source>
</reference>
<dbReference type="PANTHER" id="PTHR12558">
    <property type="entry name" value="CELL DIVISION CYCLE 16,23,27"/>
    <property type="match status" value="1"/>
</dbReference>
<dbReference type="Gene3D" id="1.25.40.10">
    <property type="entry name" value="Tetratricopeptide repeat domain"/>
    <property type="match status" value="2"/>
</dbReference>
<dbReference type="PROSITE" id="PS50005">
    <property type="entry name" value="TPR"/>
    <property type="match status" value="2"/>
</dbReference>
<feature type="repeat" description="TPR" evidence="2">
    <location>
        <begin position="304"/>
        <end position="337"/>
    </location>
</feature>
<accession>A0A1A9VWW8</accession>
<dbReference type="Pfam" id="PF13432">
    <property type="entry name" value="TPR_16"/>
    <property type="match status" value="1"/>
</dbReference>
<evidence type="ECO:0000256" key="2">
    <source>
        <dbReference type="PROSITE-ProRule" id="PRU00339"/>
    </source>
</evidence>
<evidence type="ECO:0000256" key="1">
    <source>
        <dbReference type="ARBA" id="ARBA00022803"/>
    </source>
</evidence>
<dbReference type="Pfam" id="PF13181">
    <property type="entry name" value="TPR_8"/>
    <property type="match status" value="1"/>
</dbReference>
<dbReference type="SMART" id="SM00028">
    <property type="entry name" value="TPR"/>
    <property type="match status" value="6"/>
</dbReference>
<proteinExistence type="predicted"/>
<dbReference type="GO" id="GO:0016567">
    <property type="term" value="P:protein ubiquitination"/>
    <property type="evidence" value="ECO:0007669"/>
    <property type="project" value="TreeGrafter"/>
</dbReference>
<dbReference type="GO" id="GO:0045842">
    <property type="term" value="P:positive regulation of mitotic metaphase/anaphase transition"/>
    <property type="evidence" value="ECO:0007669"/>
    <property type="project" value="TreeGrafter"/>
</dbReference>
<feature type="region of interest" description="Disordered" evidence="3">
    <location>
        <begin position="562"/>
        <end position="589"/>
    </location>
</feature>
<dbReference type="SUPFAM" id="SSF48452">
    <property type="entry name" value="TPR-like"/>
    <property type="match status" value="2"/>
</dbReference>
<dbReference type="AlphaFoldDB" id="A0A1A9VWW8"/>
<evidence type="ECO:0000256" key="3">
    <source>
        <dbReference type="SAM" id="MobiDB-lite"/>
    </source>
</evidence>
<dbReference type="EnsemblMetazoa" id="GAUT050289-RA">
    <property type="protein sequence ID" value="GAUT050289-PA"/>
    <property type="gene ID" value="GAUT050289"/>
</dbReference>
<protein>
    <recommendedName>
        <fullName evidence="6">Anaphase-promoting complex subunit 7</fullName>
    </recommendedName>
</protein>
<dbReference type="GO" id="GO:0005680">
    <property type="term" value="C:anaphase-promoting complex"/>
    <property type="evidence" value="ECO:0007669"/>
    <property type="project" value="TreeGrafter"/>
</dbReference>
<evidence type="ECO:0000313" key="5">
    <source>
        <dbReference type="Proteomes" id="UP000078200"/>
    </source>
</evidence>
<dbReference type="InterPro" id="IPR019734">
    <property type="entry name" value="TPR_rpt"/>
</dbReference>